<protein>
    <submittedName>
        <fullName evidence="2">Membrane protein</fullName>
    </submittedName>
</protein>
<reference evidence="2" key="1">
    <citation type="journal article" date="2007" name="J. Bacteriol.">
        <title>Comparative genome analysis of four magnetotactic bacteria reveals a complex set of group-specific genes implicated in magnetosome biomineralization and function.</title>
        <authorList>
            <person name="Richter M."/>
            <person name="Kube M."/>
            <person name="Bazylinski D.A."/>
            <person name="Lombardot T."/>
            <person name="Gloeckner F.O."/>
            <person name="Reinhardt R."/>
            <person name="Schueler D."/>
        </authorList>
    </citation>
    <scope>NUCLEOTIDE SEQUENCE</scope>
    <source>
        <strain evidence="2">MSR-1</strain>
    </source>
</reference>
<accession>A4TXK2</accession>
<evidence type="ECO:0000256" key="1">
    <source>
        <dbReference type="SAM" id="Phobius"/>
    </source>
</evidence>
<feature type="transmembrane region" description="Helical" evidence="1">
    <location>
        <begin position="6"/>
        <end position="29"/>
    </location>
</feature>
<feature type="transmembrane region" description="Helical" evidence="1">
    <location>
        <begin position="36"/>
        <end position="59"/>
    </location>
</feature>
<keyword evidence="1" id="KW-0812">Transmembrane</keyword>
<organism evidence="2">
    <name type="scientific">Magnetospirillum gryphiswaldense</name>
    <dbReference type="NCBI Taxonomy" id="55518"/>
    <lineage>
        <taxon>Bacteria</taxon>
        <taxon>Pseudomonadati</taxon>
        <taxon>Pseudomonadota</taxon>
        <taxon>Alphaproteobacteria</taxon>
        <taxon>Rhodospirillales</taxon>
        <taxon>Rhodospirillaceae</taxon>
        <taxon>Magnetospirillum</taxon>
    </lineage>
</organism>
<gene>
    <name evidence="2" type="ORF">MGR_2444</name>
</gene>
<evidence type="ECO:0000313" key="2">
    <source>
        <dbReference type="EMBL" id="CAM75359.1"/>
    </source>
</evidence>
<dbReference type="AlphaFoldDB" id="A4TXK2"/>
<name>A4TXK2_9PROT</name>
<proteinExistence type="predicted"/>
<dbReference type="EMBL" id="CU459003">
    <property type="protein sequence ID" value="CAM75359.1"/>
    <property type="molecule type" value="Genomic_DNA"/>
</dbReference>
<sequence>MNAKRLLFISSIFTVIVGIAVMATLGVIAKVPSTEYWIVVLGAVLAGATWLGLITTLHFTSQAE</sequence>
<keyword evidence="1" id="KW-1133">Transmembrane helix</keyword>
<keyword evidence="1" id="KW-0472">Membrane</keyword>
<dbReference type="RefSeq" id="WP_024081389.1">
    <property type="nucleotide sequence ID" value="NZ_CP027527.1"/>
</dbReference>